<keyword evidence="3" id="KW-1133">Transmembrane helix</keyword>
<dbReference type="GO" id="GO:0008234">
    <property type="term" value="F:cysteine-type peptidase activity"/>
    <property type="evidence" value="ECO:0007669"/>
    <property type="project" value="InterPro"/>
</dbReference>
<evidence type="ECO:0000256" key="1">
    <source>
        <dbReference type="ARBA" id="ARBA00022670"/>
    </source>
</evidence>
<proteinExistence type="predicted"/>
<keyword evidence="3" id="KW-0812">Transmembrane</keyword>
<dbReference type="Gene3D" id="3.40.395.10">
    <property type="entry name" value="Adenoviral Proteinase, Chain A"/>
    <property type="match status" value="1"/>
</dbReference>
<keyword evidence="1" id="KW-0645">Protease</keyword>
<sequence>MVRTTRRRTRWPNPGPYQCHPKIKGSCIPADDLKKAMALTGTTTVAGMAHKLGVDPKNQRSFLNALPLPQKRKDVLGTYLRPAYPEKWKANPKEWLDSNDIKNVMKQYEEAYPEFVFLGPYPIDFAAPDPYTHEKKCLVDEMCKLNLDKEEVKGKKSIGIIFNLDRHDSDGSHWVAAYIDIVNNKCYYCDSYGMRPPNQIYRFMQWLTIQEPTMELARNGARFQRSKSECGMFCMYFLATMLMGGSFAPFCKGRPPDALMFKMRKWMYST</sequence>
<feature type="domain" description="Ubiquitin-like protease family profile" evidence="4">
    <location>
        <begin position="149"/>
        <end position="248"/>
    </location>
</feature>
<organism evidence="5">
    <name type="scientific">viral metagenome</name>
    <dbReference type="NCBI Taxonomy" id="1070528"/>
    <lineage>
        <taxon>unclassified sequences</taxon>
        <taxon>metagenomes</taxon>
        <taxon>organismal metagenomes</taxon>
    </lineage>
</organism>
<dbReference type="SUPFAM" id="SSF54001">
    <property type="entry name" value="Cysteine proteinases"/>
    <property type="match status" value="1"/>
</dbReference>
<keyword evidence="3" id="KW-0472">Membrane</keyword>
<evidence type="ECO:0000313" key="5">
    <source>
        <dbReference type="EMBL" id="QHU26152.1"/>
    </source>
</evidence>
<dbReference type="AlphaFoldDB" id="A0A6C0LA22"/>
<reference evidence="5" key="1">
    <citation type="journal article" date="2020" name="Nature">
        <title>Giant virus diversity and host interactions through global metagenomics.</title>
        <authorList>
            <person name="Schulz F."/>
            <person name="Roux S."/>
            <person name="Paez-Espino D."/>
            <person name="Jungbluth S."/>
            <person name="Walsh D.A."/>
            <person name="Denef V.J."/>
            <person name="McMahon K.D."/>
            <person name="Konstantinidis K.T."/>
            <person name="Eloe-Fadrosh E.A."/>
            <person name="Kyrpides N.C."/>
            <person name="Woyke T."/>
        </authorList>
    </citation>
    <scope>NUCLEOTIDE SEQUENCE</scope>
    <source>
        <strain evidence="5">GVMAG-M-3300027759-16</strain>
    </source>
</reference>
<accession>A0A6C0LA22</accession>
<evidence type="ECO:0000259" key="4">
    <source>
        <dbReference type="Pfam" id="PF02902"/>
    </source>
</evidence>
<name>A0A6C0LA22_9ZZZZ</name>
<dbReference type="EMBL" id="MN740437">
    <property type="protein sequence ID" value="QHU26152.1"/>
    <property type="molecule type" value="Genomic_DNA"/>
</dbReference>
<protein>
    <recommendedName>
        <fullName evidence="4">Ubiquitin-like protease family profile domain-containing protein</fullName>
    </recommendedName>
</protein>
<dbReference type="InterPro" id="IPR003653">
    <property type="entry name" value="Peptidase_C48_C"/>
</dbReference>
<evidence type="ECO:0000256" key="3">
    <source>
        <dbReference type="SAM" id="Phobius"/>
    </source>
</evidence>
<feature type="transmembrane region" description="Helical" evidence="3">
    <location>
        <begin position="230"/>
        <end position="250"/>
    </location>
</feature>
<dbReference type="InterPro" id="IPR038765">
    <property type="entry name" value="Papain-like_cys_pep_sf"/>
</dbReference>
<dbReference type="Pfam" id="PF02902">
    <property type="entry name" value="Peptidase_C48"/>
    <property type="match status" value="1"/>
</dbReference>
<dbReference type="GO" id="GO:0006508">
    <property type="term" value="P:proteolysis"/>
    <property type="evidence" value="ECO:0007669"/>
    <property type="project" value="UniProtKB-KW"/>
</dbReference>
<evidence type="ECO:0000256" key="2">
    <source>
        <dbReference type="ARBA" id="ARBA00022801"/>
    </source>
</evidence>
<keyword evidence="2" id="KW-0378">Hydrolase</keyword>